<keyword evidence="2 5" id="KW-0808">Transferase</keyword>
<feature type="domain" description="SAM-dependent MTase RsmB/NOP-type" evidence="6">
    <location>
        <begin position="44"/>
        <end position="400"/>
    </location>
</feature>
<keyword evidence="8" id="KW-1185">Reference proteome</keyword>
<dbReference type="PRINTS" id="PR02010">
    <property type="entry name" value="RCMT9"/>
</dbReference>
<dbReference type="OMA" id="KYEKWGW"/>
<feature type="active site" description="Nucleophile" evidence="5">
    <location>
        <position position="326"/>
    </location>
</feature>
<evidence type="ECO:0000256" key="1">
    <source>
        <dbReference type="ARBA" id="ARBA00022603"/>
    </source>
</evidence>
<feature type="binding site" evidence="5">
    <location>
        <position position="166"/>
    </location>
    <ligand>
        <name>S-adenosyl-L-methionine</name>
        <dbReference type="ChEBI" id="CHEBI:59789"/>
    </ligand>
</feature>
<dbReference type="InterPro" id="IPR001678">
    <property type="entry name" value="MeTrfase_RsmB-F_NOP2_dom"/>
</dbReference>
<sequence length="404" mass="45691">MSSNDEDDQLELTGASNDDITTQFDIKKLPDSFQRFLEDNSIDPQIYTVAKLPRYIRTNTHLPADKRPSLQELKAQFQTDKVCPVDGLDNFFSVQLDDTTQRISDIPAYKDHAIFGIDLSSAIAVEALDIQKDDQVLDLCCAPGAKLCMIANILGRDGLGTATGVDLAGHRLATCRSLLKKYKVGEKVRLFEADGTTFGVPPPSRLGSRMILSQTKQNQHDEKDMTTRKRQKMELVKPFWASRLLRFDNQTPSTDALYDKVLVDAECTHDGSIAHILKYEKWGWDTFEKNFMDPNRIDTIAELQCNLMKQGWSMLKPGGIMIYSTCSLSIRQNEDNVAWFLNEFKEAHLEKIPNFNIKPAEIKQQQGHPALQEDIEASCLRFDPISSNTSGFFVARFLKIPLFT</sequence>
<dbReference type="InterPro" id="IPR023267">
    <property type="entry name" value="RCMT"/>
</dbReference>
<evidence type="ECO:0000313" key="8">
    <source>
        <dbReference type="Proteomes" id="UP000014254"/>
    </source>
</evidence>
<dbReference type="GO" id="GO:0003723">
    <property type="term" value="F:RNA binding"/>
    <property type="evidence" value="ECO:0007669"/>
    <property type="project" value="UniProtKB-UniRule"/>
</dbReference>
<feature type="binding site" evidence="5">
    <location>
        <position position="264"/>
    </location>
    <ligand>
        <name>S-adenosyl-L-methionine</name>
        <dbReference type="ChEBI" id="CHEBI:59789"/>
    </ligand>
</feature>
<dbReference type="GO" id="GO:0008173">
    <property type="term" value="F:RNA methyltransferase activity"/>
    <property type="evidence" value="ECO:0007669"/>
    <property type="project" value="InterPro"/>
</dbReference>
<comment type="caution">
    <text evidence="5">Lacks conserved residue(s) required for the propagation of feature annotation.</text>
</comment>
<dbReference type="Gene3D" id="3.40.50.150">
    <property type="entry name" value="Vaccinia Virus protein VP39"/>
    <property type="match status" value="1"/>
</dbReference>
<dbReference type="AlphaFoldDB" id="S2J2I3"/>
<dbReference type="PRINTS" id="PR02008">
    <property type="entry name" value="RCMTFAMILY"/>
</dbReference>
<dbReference type="InterPro" id="IPR023269">
    <property type="entry name" value="RCMT_subfamily_9"/>
</dbReference>
<dbReference type="CDD" id="cd02440">
    <property type="entry name" value="AdoMet_MTases"/>
    <property type="match status" value="1"/>
</dbReference>
<dbReference type="InterPro" id="IPR049560">
    <property type="entry name" value="MeTrfase_RsmB-F_NOP2_cat"/>
</dbReference>
<dbReference type="Pfam" id="PF01189">
    <property type="entry name" value="Methyltr_RsmB-F"/>
    <property type="match status" value="2"/>
</dbReference>
<evidence type="ECO:0000256" key="2">
    <source>
        <dbReference type="ARBA" id="ARBA00022679"/>
    </source>
</evidence>
<organism evidence="7 8">
    <name type="scientific">Mucor circinelloides f. circinelloides (strain 1006PhL)</name>
    <name type="common">Mucormycosis agent</name>
    <name type="synonym">Calyptromyces circinelloides</name>
    <dbReference type="NCBI Taxonomy" id="1220926"/>
    <lineage>
        <taxon>Eukaryota</taxon>
        <taxon>Fungi</taxon>
        <taxon>Fungi incertae sedis</taxon>
        <taxon>Mucoromycota</taxon>
        <taxon>Mucoromycotina</taxon>
        <taxon>Mucoromycetes</taxon>
        <taxon>Mucorales</taxon>
        <taxon>Mucorineae</taxon>
        <taxon>Mucoraceae</taxon>
        <taxon>Mucor</taxon>
    </lineage>
</organism>
<comment type="similarity">
    <text evidence="5">Belongs to the class I-like SAM-binding methyltransferase superfamily. RsmB/NOP family.</text>
</comment>
<evidence type="ECO:0000256" key="3">
    <source>
        <dbReference type="ARBA" id="ARBA00022691"/>
    </source>
</evidence>
<dbReference type="SUPFAM" id="SSF53335">
    <property type="entry name" value="S-adenosyl-L-methionine-dependent methyltransferases"/>
    <property type="match status" value="1"/>
</dbReference>
<keyword evidence="1 5" id="KW-0489">Methyltransferase</keyword>
<dbReference type="InterPro" id="IPR029063">
    <property type="entry name" value="SAM-dependent_MTases_sf"/>
</dbReference>
<proteinExistence type="inferred from homology"/>
<feature type="binding site" evidence="5">
    <location>
        <position position="194"/>
    </location>
    <ligand>
        <name>S-adenosyl-L-methionine</name>
        <dbReference type="ChEBI" id="CHEBI:59789"/>
    </ligand>
</feature>
<name>S2J2I3_MUCC1</name>
<dbReference type="PANTHER" id="PTHR22807">
    <property type="entry name" value="NOP2 YEAST -RELATED NOL1/NOP2/FMU SUN DOMAIN-CONTAINING"/>
    <property type="match status" value="1"/>
</dbReference>
<protein>
    <recommendedName>
        <fullName evidence="6">SAM-dependent MTase RsmB/NOP-type domain-containing protein</fullName>
    </recommendedName>
</protein>
<dbReference type="STRING" id="1220926.S2J2I3"/>
<dbReference type="VEuPathDB" id="FungiDB:HMPREF1544_10914"/>
<evidence type="ECO:0000256" key="4">
    <source>
        <dbReference type="ARBA" id="ARBA00022884"/>
    </source>
</evidence>
<evidence type="ECO:0000313" key="7">
    <source>
        <dbReference type="EMBL" id="EPB82367.1"/>
    </source>
</evidence>
<dbReference type="Proteomes" id="UP000014254">
    <property type="component" value="Unassembled WGS sequence"/>
</dbReference>
<dbReference type="eggNOG" id="KOG2198">
    <property type="taxonomic scope" value="Eukaryota"/>
</dbReference>
<accession>S2J2I3</accession>
<reference evidence="8" key="1">
    <citation type="submission" date="2013-05" db="EMBL/GenBank/DDBJ databases">
        <title>The Genome sequence of Mucor circinelloides f. circinelloides 1006PhL.</title>
        <authorList>
            <consortium name="The Broad Institute Genomics Platform"/>
            <person name="Cuomo C."/>
            <person name="Earl A."/>
            <person name="Findley K."/>
            <person name="Lee S.C."/>
            <person name="Walker B."/>
            <person name="Young S."/>
            <person name="Zeng Q."/>
            <person name="Gargeya S."/>
            <person name="Fitzgerald M."/>
            <person name="Haas B."/>
            <person name="Abouelleil A."/>
            <person name="Allen A.W."/>
            <person name="Alvarado L."/>
            <person name="Arachchi H.M."/>
            <person name="Berlin A.M."/>
            <person name="Chapman S.B."/>
            <person name="Gainer-Dewar J."/>
            <person name="Goldberg J."/>
            <person name="Griggs A."/>
            <person name="Gujja S."/>
            <person name="Hansen M."/>
            <person name="Howarth C."/>
            <person name="Imamovic A."/>
            <person name="Ireland A."/>
            <person name="Larimer J."/>
            <person name="McCowan C."/>
            <person name="Murphy C."/>
            <person name="Pearson M."/>
            <person name="Poon T.W."/>
            <person name="Priest M."/>
            <person name="Roberts A."/>
            <person name="Saif S."/>
            <person name="Shea T."/>
            <person name="Sisk P."/>
            <person name="Sykes S."/>
            <person name="Wortman J."/>
            <person name="Nusbaum C."/>
            <person name="Birren B."/>
        </authorList>
    </citation>
    <scope>NUCLEOTIDE SEQUENCE [LARGE SCALE GENOMIC DNA]</scope>
    <source>
        <strain evidence="8">1006PhL</strain>
    </source>
</reference>
<evidence type="ECO:0000256" key="5">
    <source>
        <dbReference type="PROSITE-ProRule" id="PRU01023"/>
    </source>
</evidence>
<dbReference type="EMBL" id="KE124118">
    <property type="protein sequence ID" value="EPB82367.1"/>
    <property type="molecule type" value="Genomic_DNA"/>
</dbReference>
<keyword evidence="4 5" id="KW-0694">RNA-binding</keyword>
<dbReference type="PANTHER" id="PTHR22807:SF16">
    <property type="entry name" value="SAM-DEPENDENT MTASE RSMB_NOP-TYPE DOMAIN-CONTAINING PROTEIN"/>
    <property type="match status" value="1"/>
</dbReference>
<evidence type="ECO:0000259" key="6">
    <source>
        <dbReference type="PROSITE" id="PS51686"/>
    </source>
</evidence>
<dbReference type="InParanoid" id="S2J2I3"/>
<keyword evidence="3 5" id="KW-0949">S-adenosyl-L-methionine</keyword>
<dbReference type="PROSITE" id="PS51686">
    <property type="entry name" value="SAM_MT_RSMB_NOP"/>
    <property type="match status" value="1"/>
</dbReference>
<dbReference type="GO" id="GO:0001510">
    <property type="term" value="P:RNA methylation"/>
    <property type="evidence" value="ECO:0007669"/>
    <property type="project" value="InterPro"/>
</dbReference>
<dbReference type="OrthoDB" id="6093671at2759"/>
<gene>
    <name evidence="7" type="ORF">HMPREF1544_10914</name>
</gene>